<protein>
    <submittedName>
        <fullName evidence="2">Uncharacterized protein</fullName>
    </submittedName>
</protein>
<feature type="non-terminal residue" evidence="2">
    <location>
        <position position="144"/>
    </location>
</feature>
<name>A0A3P7LQ68_DIBLA</name>
<keyword evidence="3" id="KW-1185">Reference proteome</keyword>
<evidence type="ECO:0000256" key="1">
    <source>
        <dbReference type="SAM" id="MobiDB-lite"/>
    </source>
</evidence>
<dbReference type="Proteomes" id="UP000281553">
    <property type="component" value="Unassembled WGS sequence"/>
</dbReference>
<dbReference type="AlphaFoldDB" id="A0A3P7LQ68"/>
<proteinExistence type="predicted"/>
<feature type="region of interest" description="Disordered" evidence="1">
    <location>
        <begin position="24"/>
        <end position="43"/>
    </location>
</feature>
<gene>
    <name evidence="2" type="ORF">DILT_LOCUS13312</name>
</gene>
<evidence type="ECO:0000313" key="2">
    <source>
        <dbReference type="EMBL" id="VDN18964.1"/>
    </source>
</evidence>
<feature type="region of interest" description="Disordered" evidence="1">
    <location>
        <begin position="74"/>
        <end position="144"/>
    </location>
</feature>
<organism evidence="2 3">
    <name type="scientific">Dibothriocephalus latus</name>
    <name type="common">Fish tapeworm</name>
    <name type="synonym">Diphyllobothrium latum</name>
    <dbReference type="NCBI Taxonomy" id="60516"/>
    <lineage>
        <taxon>Eukaryota</taxon>
        <taxon>Metazoa</taxon>
        <taxon>Spiralia</taxon>
        <taxon>Lophotrochozoa</taxon>
        <taxon>Platyhelminthes</taxon>
        <taxon>Cestoda</taxon>
        <taxon>Eucestoda</taxon>
        <taxon>Diphyllobothriidea</taxon>
        <taxon>Diphyllobothriidae</taxon>
        <taxon>Dibothriocephalus</taxon>
    </lineage>
</organism>
<reference evidence="2 3" key="1">
    <citation type="submission" date="2018-11" db="EMBL/GenBank/DDBJ databases">
        <authorList>
            <consortium name="Pathogen Informatics"/>
        </authorList>
    </citation>
    <scope>NUCLEOTIDE SEQUENCE [LARGE SCALE GENOMIC DNA]</scope>
</reference>
<evidence type="ECO:0000313" key="3">
    <source>
        <dbReference type="Proteomes" id="UP000281553"/>
    </source>
</evidence>
<accession>A0A3P7LQ68</accession>
<sequence>MQSALSTSGYGGLDPCLTGVLQGQREHQPTVLQPPGRNEPGNERLMGLYDLEQSCSGARLDGYVIINADGSEVPPGQHNLPAARHPPRGVPAPVYSGSNDNRTFKSPPPQTAGRLSQQSPIGIPMAVGSPSKLGHTALQSVPTT</sequence>
<dbReference type="EMBL" id="UYRU01069737">
    <property type="protein sequence ID" value="VDN18964.1"/>
    <property type="molecule type" value="Genomic_DNA"/>
</dbReference>